<organism evidence="4 5">
    <name type="scientific">Nonomuraea fuscirosea</name>
    <dbReference type="NCBI Taxonomy" id="1291556"/>
    <lineage>
        <taxon>Bacteria</taxon>
        <taxon>Bacillati</taxon>
        <taxon>Actinomycetota</taxon>
        <taxon>Actinomycetes</taxon>
        <taxon>Streptosporangiales</taxon>
        <taxon>Streptosporangiaceae</taxon>
        <taxon>Nonomuraea</taxon>
    </lineage>
</organism>
<dbReference type="EMBL" id="PVNG01000015">
    <property type="protein sequence ID" value="PRX61443.1"/>
    <property type="molecule type" value="Genomic_DNA"/>
</dbReference>
<evidence type="ECO:0000313" key="5">
    <source>
        <dbReference type="Proteomes" id="UP000238312"/>
    </source>
</evidence>
<dbReference type="Pfam" id="PF20275">
    <property type="entry name" value="CTD10"/>
    <property type="match status" value="1"/>
</dbReference>
<dbReference type="OrthoDB" id="7314834at2"/>
<feature type="domain" description="ABC-three component systems C-terminal" evidence="3">
    <location>
        <begin position="278"/>
        <end position="404"/>
    </location>
</feature>
<keyword evidence="5" id="KW-1185">Reference proteome</keyword>
<protein>
    <submittedName>
        <fullName evidence="4">Uncharacterized protein YydD (DUF2326 family)</fullName>
    </submittedName>
</protein>
<dbReference type="InterPro" id="IPR027417">
    <property type="entry name" value="P-loop_NTPase"/>
</dbReference>
<keyword evidence="1" id="KW-0175">Coiled coil</keyword>
<sequence length="579" mass="65457">MLRKLTADDSRFKTLVFSPGLNIVVADTTSVSAATDSRNSAGKSSIIELLHFLLGARPDKHLATKKALRGIRFGLHLDWPGVPDTLRVTRTGTNQNMVELDHDVTTGTQGQLNFGSTDIPLSEWNQLIEAALFGLKDEHDGISGRNLLSYYIRRVSSHAFNEPIRTHARQTEAVAASNLAYLLGLDWRLATRYREISAREATRTQLRKAVNDPVWGRIVGNTAELRGQITVAEARITRLREQIDSFRVVPEYENLKQRADTIAKEIRRLTNEDAVDRRNLQDLESAIRETTEVDVDYVERVYQELGVALSNQVRRRFEDVRSFHESVVRNRHRYLSDEISIVQQNLEERKVQRERLGDEQAQILRQLDEGGALEALTVLQRVYAQEQASLDALRNRLAAAQALEASARQITAMRVQIEDEMAADLEDRATQSSEATLLFDQFAKKLYGEQRAGYLAIEAGRNSLKITPRIDDDDSRGIGSMVIFCFDLTLAVIARRHNRGPDFLVHDSHLFDGVDDRQLKAAFELAEQVSREEGLQYIATINSDDLGKAQRRGFNSSPYELTTRLTDAYEDGGLFGFRF</sequence>
<evidence type="ECO:0000256" key="1">
    <source>
        <dbReference type="SAM" id="Coils"/>
    </source>
</evidence>
<feature type="domain" description="DUF2326" evidence="2">
    <location>
        <begin position="443"/>
        <end position="579"/>
    </location>
</feature>
<reference evidence="4 5" key="1">
    <citation type="submission" date="2018-03" db="EMBL/GenBank/DDBJ databases">
        <title>Genomic Encyclopedia of Type Strains, Phase III (KMG-III): the genomes of soil and plant-associated and newly described type strains.</title>
        <authorList>
            <person name="Whitman W."/>
        </authorList>
    </citation>
    <scope>NUCLEOTIDE SEQUENCE [LARGE SCALE GENOMIC DNA]</scope>
    <source>
        <strain evidence="4 5">CGMCC 4.7104</strain>
    </source>
</reference>
<comment type="caution">
    <text evidence="4">The sequence shown here is derived from an EMBL/GenBank/DDBJ whole genome shotgun (WGS) entry which is preliminary data.</text>
</comment>
<evidence type="ECO:0000259" key="3">
    <source>
        <dbReference type="Pfam" id="PF20275"/>
    </source>
</evidence>
<feature type="coiled-coil region" evidence="1">
    <location>
        <begin position="222"/>
        <end position="272"/>
    </location>
</feature>
<dbReference type="Gene3D" id="3.40.50.300">
    <property type="entry name" value="P-loop containing nucleotide triphosphate hydrolases"/>
    <property type="match status" value="1"/>
</dbReference>
<feature type="coiled-coil region" evidence="1">
    <location>
        <begin position="376"/>
        <end position="420"/>
    </location>
</feature>
<dbReference type="Pfam" id="PF10088">
    <property type="entry name" value="DUF2326"/>
    <property type="match status" value="1"/>
</dbReference>
<dbReference type="RefSeq" id="WP_106246360.1">
    <property type="nucleotide sequence ID" value="NZ_PVNG01000015.1"/>
</dbReference>
<name>A0A2T0MSN4_9ACTN</name>
<dbReference type="AlphaFoldDB" id="A0A2T0MSN4"/>
<dbReference type="Proteomes" id="UP000238312">
    <property type="component" value="Unassembled WGS sequence"/>
</dbReference>
<dbReference type="InterPro" id="IPR018760">
    <property type="entry name" value="DUF2326"/>
</dbReference>
<gene>
    <name evidence="4" type="ORF">B0I32_115298</name>
</gene>
<dbReference type="InterPro" id="IPR046919">
    <property type="entry name" value="ABC-3C_CTD10"/>
</dbReference>
<proteinExistence type="predicted"/>
<evidence type="ECO:0000259" key="2">
    <source>
        <dbReference type="Pfam" id="PF10088"/>
    </source>
</evidence>
<accession>A0A2T0MSN4</accession>
<evidence type="ECO:0000313" key="4">
    <source>
        <dbReference type="EMBL" id="PRX61443.1"/>
    </source>
</evidence>